<dbReference type="OrthoDB" id="10526388at2759"/>
<feature type="region of interest" description="Disordered" evidence="1">
    <location>
        <begin position="1"/>
        <end position="73"/>
    </location>
</feature>
<protein>
    <submittedName>
        <fullName evidence="2">Uncharacterized protein</fullName>
    </submittedName>
</protein>
<dbReference type="Proteomes" id="UP000320762">
    <property type="component" value="Unassembled WGS sequence"/>
</dbReference>
<dbReference type="EMBL" id="VDMD01000009">
    <property type="protein sequence ID" value="TRM63541.1"/>
    <property type="molecule type" value="Genomic_DNA"/>
</dbReference>
<feature type="compositionally biased region" description="Polar residues" evidence="1">
    <location>
        <begin position="160"/>
        <end position="189"/>
    </location>
</feature>
<feature type="region of interest" description="Disordered" evidence="1">
    <location>
        <begin position="324"/>
        <end position="362"/>
    </location>
</feature>
<organism evidence="2 3">
    <name type="scientific">Schizophyllum amplum</name>
    <dbReference type="NCBI Taxonomy" id="97359"/>
    <lineage>
        <taxon>Eukaryota</taxon>
        <taxon>Fungi</taxon>
        <taxon>Dikarya</taxon>
        <taxon>Basidiomycota</taxon>
        <taxon>Agaricomycotina</taxon>
        <taxon>Agaricomycetes</taxon>
        <taxon>Agaricomycetidae</taxon>
        <taxon>Agaricales</taxon>
        <taxon>Schizophyllaceae</taxon>
        <taxon>Schizophyllum</taxon>
    </lineage>
</organism>
<reference evidence="2 3" key="1">
    <citation type="journal article" date="2019" name="New Phytol.">
        <title>Comparative genomics reveals unique wood-decay strategies and fruiting body development in the Schizophyllaceae.</title>
        <authorList>
            <person name="Almasi E."/>
            <person name="Sahu N."/>
            <person name="Krizsan K."/>
            <person name="Balint B."/>
            <person name="Kovacs G.M."/>
            <person name="Kiss B."/>
            <person name="Cseklye J."/>
            <person name="Drula E."/>
            <person name="Henrissat B."/>
            <person name="Nagy I."/>
            <person name="Chovatia M."/>
            <person name="Adam C."/>
            <person name="LaButti K."/>
            <person name="Lipzen A."/>
            <person name="Riley R."/>
            <person name="Grigoriev I.V."/>
            <person name="Nagy L.G."/>
        </authorList>
    </citation>
    <scope>NUCLEOTIDE SEQUENCE [LARGE SCALE GENOMIC DNA]</scope>
    <source>
        <strain evidence="2 3">NL-1724</strain>
    </source>
</reference>
<accession>A0A550CFG5</accession>
<dbReference type="AlphaFoldDB" id="A0A550CFG5"/>
<sequence>MRRWTAPQEDERLRKRSKHAIVVDTDTPPDTHAEAHRRLLEQSDLTRHESTSDVPRHPSQENNAFRGAAEKPPVVRSLMERLRSASLSITWSGDEQQSRPSRPNGFQQAFRSAWRRAVALTERHSPRAEPETRPVVIRTPMEAFLDKGVQSTAPVLPASVQRSQSMSGSASPGRPTASQARGQDVQTPPTFRATGPIIIKTVEEAFSTDSGDPAAEATVSRRPAVRLKRSLTLPPLRIATPKAAKVTVRATANVAARSSVDERKSRNGIAALRRTTPHRASSPIPAVTPTPFAAQRSHTPPFNTDALTPCFRASRRCCLSDEAAVTTRQKKPRAGPPPSTEARECSATVRATRSASGDAFARSTGEARQYLTTEAFPPSCARFASSAVSTGDCD</sequence>
<feature type="region of interest" description="Disordered" evidence="1">
    <location>
        <begin position="266"/>
        <end position="286"/>
    </location>
</feature>
<feature type="compositionally biased region" description="Basic and acidic residues" evidence="1">
    <location>
        <begin position="29"/>
        <end position="59"/>
    </location>
</feature>
<feature type="region of interest" description="Disordered" evidence="1">
    <location>
        <begin position="89"/>
        <end position="108"/>
    </location>
</feature>
<keyword evidence="3" id="KW-1185">Reference proteome</keyword>
<evidence type="ECO:0000313" key="3">
    <source>
        <dbReference type="Proteomes" id="UP000320762"/>
    </source>
</evidence>
<comment type="caution">
    <text evidence="2">The sequence shown here is derived from an EMBL/GenBank/DDBJ whole genome shotgun (WGS) entry which is preliminary data.</text>
</comment>
<feature type="region of interest" description="Disordered" evidence="1">
    <location>
        <begin position="159"/>
        <end position="191"/>
    </location>
</feature>
<evidence type="ECO:0000313" key="2">
    <source>
        <dbReference type="EMBL" id="TRM63541.1"/>
    </source>
</evidence>
<gene>
    <name evidence="2" type="ORF">BD626DRAFT_568933</name>
</gene>
<evidence type="ECO:0000256" key="1">
    <source>
        <dbReference type="SAM" id="MobiDB-lite"/>
    </source>
</evidence>
<name>A0A550CFG5_9AGAR</name>
<proteinExistence type="predicted"/>